<keyword evidence="1" id="KW-0175">Coiled coil</keyword>
<sequence>MSSHTTLQAPSAEQAPNTNIVLLKAAVRDIEEMKITHLAFKDLTDKCVKILNAKNLLLKQDNLQMKADIENLKKQVDFLNKNMGVECVEYDNDGEDQAAEQVNNNDASTTQSLTDTNISLSNIDPSSVDLETLSPEQKEIISLEVADSKIVKDAINEVFMRKMGVDKLEAKHLPDFPSSISQSMSPVDQATNQLLLRFKWKMPADEATNSSNLVAIQSWVVNNAPAEFPTISSMLRLLLPKDLKQQIRLCFQYMSRQFCLNTQKVQAREKESEAAQLIDDDDDEIVIIVPVSKAHRSSHAQSKCDQRKRKQSRLAYTDPKYDAAFIINAMSDNEDDPDYRPTSNEPKAFRTS</sequence>
<protein>
    <submittedName>
        <fullName evidence="3">Uncharacterized protein</fullName>
    </submittedName>
</protein>
<dbReference type="Proteomes" id="UP000008064">
    <property type="component" value="Unassembled WGS sequence"/>
</dbReference>
<organism>
    <name type="scientific">Serpula lacrymans var. lacrymans (strain S7.9)</name>
    <name type="common">Dry rot fungus</name>
    <dbReference type="NCBI Taxonomy" id="578457"/>
    <lineage>
        <taxon>Eukaryota</taxon>
        <taxon>Fungi</taxon>
        <taxon>Dikarya</taxon>
        <taxon>Basidiomycota</taxon>
        <taxon>Agaricomycotina</taxon>
        <taxon>Agaricomycetes</taxon>
        <taxon>Agaricomycetidae</taxon>
        <taxon>Boletales</taxon>
        <taxon>Coniophorineae</taxon>
        <taxon>Serpulaceae</taxon>
        <taxon>Serpula</taxon>
    </lineage>
</organism>
<feature type="coiled-coil region" evidence="1">
    <location>
        <begin position="55"/>
        <end position="82"/>
    </location>
</feature>
<feature type="compositionally biased region" description="Polar residues" evidence="2">
    <location>
        <begin position="341"/>
        <end position="352"/>
    </location>
</feature>
<dbReference type="AlphaFoldDB" id="F8PA85"/>
<name>F8PA85_SERL9</name>
<dbReference type="KEGG" id="sla:SERLADRAFT_442870"/>
<evidence type="ECO:0000256" key="2">
    <source>
        <dbReference type="SAM" id="MobiDB-lite"/>
    </source>
</evidence>
<reference evidence="3" key="1">
    <citation type="submission" date="2011-04" db="EMBL/GenBank/DDBJ databases">
        <title>Evolution of plant cell wall degrading machinery underlies the functional diversity of forest fungi.</title>
        <authorList>
            <consortium name="US DOE Joint Genome Institute (JGI-PGF)"/>
            <person name="Eastwood D.C."/>
            <person name="Floudas D."/>
            <person name="Binder M."/>
            <person name="Majcherczyk A."/>
            <person name="Schneider P."/>
            <person name="Aerts A."/>
            <person name="Asiegbu F.O."/>
            <person name="Baker S.E."/>
            <person name="Barry K."/>
            <person name="Bendiksby M."/>
            <person name="Blumentritt M."/>
            <person name="Coutinho P.M."/>
            <person name="Cullen D."/>
            <person name="Cullen D."/>
            <person name="Gathman A."/>
            <person name="Goodell B."/>
            <person name="Henrissat B."/>
            <person name="Ihrmark K."/>
            <person name="Kauserud H."/>
            <person name="Kohler A."/>
            <person name="LaButti K."/>
            <person name="Lapidus A."/>
            <person name="Lavin J.L."/>
            <person name="Lee Y.-H."/>
            <person name="Lindquist E."/>
            <person name="Lilly W."/>
            <person name="Lucas S."/>
            <person name="Morin E."/>
            <person name="Murat C."/>
            <person name="Oguiza J.A."/>
            <person name="Park J."/>
            <person name="Pisabarro A.G."/>
            <person name="Riley R."/>
            <person name="Rosling A."/>
            <person name="Salamov A."/>
            <person name="Schmidt O."/>
            <person name="Schmutz J."/>
            <person name="Skrede I."/>
            <person name="Stenlid J."/>
            <person name="Wiebenga A."/>
            <person name="Xie X."/>
            <person name="Kues U."/>
            <person name="Hibbett D.S."/>
            <person name="Hoffmeister D."/>
            <person name="Hogberg N."/>
            <person name="Martin F."/>
            <person name="Grigoriev I.V."/>
            <person name="Watkinson S.C."/>
        </authorList>
    </citation>
    <scope>NUCLEOTIDE SEQUENCE</scope>
    <source>
        <strain evidence="3">S7.9</strain>
    </source>
</reference>
<feature type="region of interest" description="Disordered" evidence="2">
    <location>
        <begin position="297"/>
        <end position="316"/>
    </location>
</feature>
<evidence type="ECO:0000256" key="1">
    <source>
        <dbReference type="SAM" id="Coils"/>
    </source>
</evidence>
<feature type="region of interest" description="Disordered" evidence="2">
    <location>
        <begin position="331"/>
        <end position="352"/>
    </location>
</feature>
<dbReference type="GeneID" id="18815808"/>
<gene>
    <name evidence="3" type="ORF">SERLADRAFT_442870</name>
</gene>
<accession>F8PA85</accession>
<dbReference type="OrthoDB" id="2675472at2759"/>
<proteinExistence type="predicted"/>
<evidence type="ECO:0000313" key="3">
    <source>
        <dbReference type="EMBL" id="EGO20082.1"/>
    </source>
</evidence>
<dbReference type="RefSeq" id="XP_007323517.1">
    <property type="nucleotide sequence ID" value="XM_007323455.1"/>
</dbReference>
<dbReference type="HOGENOM" id="CLU_049214_0_0_1"/>
<dbReference type="EMBL" id="GL945442">
    <property type="protein sequence ID" value="EGO20082.1"/>
    <property type="molecule type" value="Genomic_DNA"/>
</dbReference>